<dbReference type="EMBL" id="OFSM01000007">
    <property type="protein sequence ID" value="SOY28917.1"/>
    <property type="molecule type" value="Genomic_DNA"/>
</dbReference>
<sequence>MEIKAFAKKVQNALERELGSNYKVEVKEVRKNNGIILHGLLIQPGSRNVVPTIYLDAFWEAYEEGMPFAVIMRRLAAVYREGMPDEDVDMEYFKFFEKVKERICYRLINREENEELLEEMPHIAFLDLAICFYYAYQGKALGEGSILINNSHVDMWKTSTAELLALAEINTPRLYPCSSYSMQDILREIAEQESAWKKPEAEIELLPELPMRVLSNVKRTYGAVCMIYPGVLEQMAGKCGQSCYILPSSVHEVIFLRDMGTGSESALRKMIMEINRTQVAPEEVLSDQLYRYDVLEKQIKIVSK</sequence>
<keyword evidence="2" id="KW-1185">Reference proteome</keyword>
<dbReference type="Proteomes" id="UP000236311">
    <property type="component" value="Unassembled WGS sequence"/>
</dbReference>
<reference evidence="1 2" key="1">
    <citation type="submission" date="2018-01" db="EMBL/GenBank/DDBJ databases">
        <authorList>
            <person name="Gaut B.S."/>
            <person name="Morton B.R."/>
            <person name="Clegg M.T."/>
            <person name="Duvall M.R."/>
        </authorList>
    </citation>
    <scope>NUCLEOTIDE SEQUENCE [LARGE SCALE GENOMIC DNA]</scope>
    <source>
        <strain evidence="1">GP69</strain>
    </source>
</reference>
<dbReference type="InterPro" id="IPR043743">
    <property type="entry name" value="DUF5688"/>
</dbReference>
<gene>
    <name evidence="1" type="ORF">AMURIS_01632</name>
</gene>
<protein>
    <submittedName>
        <fullName evidence="1">Uncharacterized protein</fullName>
    </submittedName>
</protein>
<evidence type="ECO:0000313" key="2">
    <source>
        <dbReference type="Proteomes" id="UP000236311"/>
    </source>
</evidence>
<dbReference type="AlphaFoldDB" id="A0A2K4ZEM9"/>
<dbReference type="RefSeq" id="WP_103238985.1">
    <property type="nucleotide sequence ID" value="NZ_JANJZD010000014.1"/>
</dbReference>
<accession>A0A2K4ZEM9</accession>
<proteinExistence type="predicted"/>
<organism evidence="1 2">
    <name type="scientific">Acetatifactor muris</name>
    <dbReference type="NCBI Taxonomy" id="879566"/>
    <lineage>
        <taxon>Bacteria</taxon>
        <taxon>Bacillati</taxon>
        <taxon>Bacillota</taxon>
        <taxon>Clostridia</taxon>
        <taxon>Lachnospirales</taxon>
        <taxon>Lachnospiraceae</taxon>
        <taxon>Acetatifactor</taxon>
    </lineage>
</organism>
<name>A0A2K4ZEM9_9FIRM</name>
<dbReference type="OrthoDB" id="1655031at2"/>
<dbReference type="Pfam" id="PF18941">
    <property type="entry name" value="DUF5688"/>
    <property type="match status" value="1"/>
</dbReference>
<evidence type="ECO:0000313" key="1">
    <source>
        <dbReference type="EMBL" id="SOY28917.1"/>
    </source>
</evidence>